<keyword evidence="3" id="KW-1185">Reference proteome</keyword>
<dbReference type="Proteomes" id="UP000234323">
    <property type="component" value="Unassembled WGS sequence"/>
</dbReference>
<proteinExistence type="predicted"/>
<name>A0A2I1GV95_9GLOM</name>
<organism evidence="2 3">
    <name type="scientific">Rhizophagus irregularis</name>
    <dbReference type="NCBI Taxonomy" id="588596"/>
    <lineage>
        <taxon>Eukaryota</taxon>
        <taxon>Fungi</taxon>
        <taxon>Fungi incertae sedis</taxon>
        <taxon>Mucoromycota</taxon>
        <taxon>Glomeromycotina</taxon>
        <taxon>Glomeromycetes</taxon>
        <taxon>Glomerales</taxon>
        <taxon>Glomeraceae</taxon>
        <taxon>Rhizophagus</taxon>
    </lineage>
</organism>
<evidence type="ECO:0000313" key="2">
    <source>
        <dbReference type="EMBL" id="PKY50505.1"/>
    </source>
</evidence>
<evidence type="ECO:0000313" key="3">
    <source>
        <dbReference type="Proteomes" id="UP000234323"/>
    </source>
</evidence>
<feature type="region of interest" description="Disordered" evidence="1">
    <location>
        <begin position="1"/>
        <end position="47"/>
    </location>
</feature>
<protein>
    <submittedName>
        <fullName evidence="2">Uncharacterized protein</fullName>
    </submittedName>
</protein>
<gene>
    <name evidence="2" type="ORF">RhiirA4_467011</name>
</gene>
<dbReference type="VEuPathDB" id="FungiDB:RhiirA1_524204"/>
<dbReference type="VEuPathDB" id="FungiDB:RhiirFUN_003884"/>
<feature type="compositionally biased region" description="Acidic residues" evidence="1">
    <location>
        <begin position="1"/>
        <end position="16"/>
    </location>
</feature>
<reference evidence="2 3" key="1">
    <citation type="submission" date="2015-10" db="EMBL/GenBank/DDBJ databases">
        <title>Genome analyses suggest a sexual origin of heterokaryosis in a supposedly ancient asexual fungus.</title>
        <authorList>
            <person name="Ropars J."/>
            <person name="Sedzielewska K."/>
            <person name="Noel J."/>
            <person name="Charron P."/>
            <person name="Farinelli L."/>
            <person name="Marton T."/>
            <person name="Kruger M."/>
            <person name="Pelin A."/>
            <person name="Brachmann A."/>
            <person name="Corradi N."/>
        </authorList>
    </citation>
    <scope>NUCLEOTIDE SEQUENCE [LARGE SCALE GENOMIC DNA]</scope>
    <source>
        <strain evidence="2 3">A4</strain>
    </source>
</reference>
<evidence type="ECO:0000256" key="1">
    <source>
        <dbReference type="SAM" id="MobiDB-lite"/>
    </source>
</evidence>
<sequence length="147" mass="17041">MEDSSEEEKEERDEADTSTFRGNTFLEMPPVRRTKKTLTSSQSSTEDNAFQTFQTQTLASSVLLRNPNIDIVQSSQNNNNTNFDAELHIYIKKRDFALNFDKQSVEVTKKLLPTTLFLSKYAEHFIEPISRNSWISIFEEKLLPEIK</sequence>
<dbReference type="EMBL" id="LLXI01000883">
    <property type="protein sequence ID" value="PKY50505.1"/>
    <property type="molecule type" value="Genomic_DNA"/>
</dbReference>
<comment type="caution">
    <text evidence="2">The sequence shown here is derived from an EMBL/GenBank/DDBJ whole genome shotgun (WGS) entry which is preliminary data.</text>
</comment>
<dbReference type="AlphaFoldDB" id="A0A2I1GV95"/>
<accession>A0A2I1GV95</accession>